<dbReference type="EC" id="2.1.1.-" evidence="6"/>
<keyword evidence="5 6" id="KW-0949">S-adenosyl-L-methionine</keyword>
<evidence type="ECO:0000313" key="7">
    <source>
        <dbReference type="EMBL" id="HIV62342.1"/>
    </source>
</evidence>
<dbReference type="Pfam" id="PF02527">
    <property type="entry name" value="GidB"/>
    <property type="match status" value="1"/>
</dbReference>
<keyword evidence="1 6" id="KW-0963">Cytoplasm</keyword>
<proteinExistence type="inferred from homology"/>
<evidence type="ECO:0000313" key="8">
    <source>
        <dbReference type="Proteomes" id="UP000886808"/>
    </source>
</evidence>
<evidence type="ECO:0000256" key="3">
    <source>
        <dbReference type="ARBA" id="ARBA00022603"/>
    </source>
</evidence>
<sequence>MTERELLIKGLEQICPKVYPQTVDNFLKFSDMLLEKNKVMNLTAVTEPMEVISRHFLDCAMIAPDIISEEKVIDIGTGAGFPGLPLAILCEDTQFVLIDALRKRIDFLNEVISELGLKNVTAIHARAEELKERQSFSAAVSRAVADLSVLSELTLPLVKVGGKFIAMKAQDCKDEVSKATKAIEILGGTKPVIKTYTVVQSDIVRAKVEIQKIKDTPSKYPRRFAKISASPLGGK</sequence>
<evidence type="ECO:0000256" key="6">
    <source>
        <dbReference type="HAMAP-Rule" id="MF_00074"/>
    </source>
</evidence>
<dbReference type="PANTHER" id="PTHR31760:SF0">
    <property type="entry name" value="S-ADENOSYL-L-METHIONINE-DEPENDENT METHYLTRANSFERASES SUPERFAMILY PROTEIN"/>
    <property type="match status" value="1"/>
</dbReference>
<dbReference type="FunFam" id="3.40.50.150:FF:000041">
    <property type="entry name" value="Ribosomal RNA small subunit methyltransferase G"/>
    <property type="match status" value="1"/>
</dbReference>
<dbReference type="Gene3D" id="3.40.50.150">
    <property type="entry name" value="Vaccinia Virus protein VP39"/>
    <property type="match status" value="1"/>
</dbReference>
<gene>
    <name evidence="6 7" type="primary">rsmG</name>
    <name evidence="7" type="ORF">H9746_05835</name>
</gene>
<dbReference type="HAMAP" id="MF_00074">
    <property type="entry name" value="16SrRNA_methyltr_G"/>
    <property type="match status" value="1"/>
</dbReference>
<organism evidence="7 8">
    <name type="scientific">Candidatus Butyricicoccus avistercoris</name>
    <dbReference type="NCBI Taxonomy" id="2838518"/>
    <lineage>
        <taxon>Bacteria</taxon>
        <taxon>Bacillati</taxon>
        <taxon>Bacillota</taxon>
        <taxon>Clostridia</taxon>
        <taxon>Eubacteriales</taxon>
        <taxon>Butyricicoccaceae</taxon>
        <taxon>Butyricicoccus</taxon>
    </lineage>
</organism>
<comment type="caution">
    <text evidence="6">Lacks conserved residue(s) required for the propagation of feature annotation.</text>
</comment>
<keyword evidence="4 6" id="KW-0808">Transferase</keyword>
<dbReference type="CDD" id="cd02440">
    <property type="entry name" value="AdoMet_MTases"/>
    <property type="match status" value="1"/>
</dbReference>
<keyword evidence="2 6" id="KW-0698">rRNA processing</keyword>
<comment type="similarity">
    <text evidence="6">Belongs to the methyltransferase superfamily. RNA methyltransferase RsmG family.</text>
</comment>
<feature type="binding site" evidence="6">
    <location>
        <position position="76"/>
    </location>
    <ligand>
        <name>S-adenosyl-L-methionine</name>
        <dbReference type="ChEBI" id="CHEBI:59789"/>
    </ligand>
</feature>
<evidence type="ECO:0000256" key="2">
    <source>
        <dbReference type="ARBA" id="ARBA00022552"/>
    </source>
</evidence>
<protein>
    <recommendedName>
        <fullName evidence="6">Ribosomal RNA small subunit methyltransferase G</fullName>
        <ecNumber evidence="6">2.1.1.-</ecNumber>
    </recommendedName>
    <alternativeName>
        <fullName evidence="6">16S rRNA 7-methylguanosine methyltransferase</fullName>
        <shortName evidence="6">16S rRNA m7G methyltransferase</shortName>
    </alternativeName>
</protein>
<evidence type="ECO:0000256" key="5">
    <source>
        <dbReference type="ARBA" id="ARBA00022691"/>
    </source>
</evidence>
<comment type="function">
    <text evidence="6">Specifically methylates the N7 position of a guanine in 16S rRNA.</text>
</comment>
<dbReference type="Proteomes" id="UP000886808">
    <property type="component" value="Unassembled WGS sequence"/>
</dbReference>
<accession>A0A9D1PI02</accession>
<keyword evidence="3 6" id="KW-0489">Methyltransferase</keyword>
<dbReference type="PANTHER" id="PTHR31760">
    <property type="entry name" value="S-ADENOSYL-L-METHIONINE-DEPENDENT METHYLTRANSFERASES SUPERFAMILY PROTEIN"/>
    <property type="match status" value="1"/>
</dbReference>
<dbReference type="NCBIfam" id="TIGR00138">
    <property type="entry name" value="rsmG_gidB"/>
    <property type="match status" value="1"/>
</dbReference>
<dbReference type="GO" id="GO:0070043">
    <property type="term" value="F:rRNA (guanine-N7-)-methyltransferase activity"/>
    <property type="evidence" value="ECO:0007669"/>
    <property type="project" value="UniProtKB-UniRule"/>
</dbReference>
<comment type="subcellular location">
    <subcellularLocation>
        <location evidence="6">Cytoplasm</location>
    </subcellularLocation>
</comment>
<dbReference type="SUPFAM" id="SSF53335">
    <property type="entry name" value="S-adenosyl-L-methionine-dependent methyltransferases"/>
    <property type="match status" value="1"/>
</dbReference>
<feature type="binding site" evidence="6">
    <location>
        <position position="81"/>
    </location>
    <ligand>
        <name>S-adenosyl-L-methionine</name>
        <dbReference type="ChEBI" id="CHEBI:59789"/>
    </ligand>
</feature>
<reference evidence="7" key="1">
    <citation type="journal article" date="2021" name="PeerJ">
        <title>Extensive microbial diversity within the chicken gut microbiome revealed by metagenomics and culture.</title>
        <authorList>
            <person name="Gilroy R."/>
            <person name="Ravi A."/>
            <person name="Getino M."/>
            <person name="Pursley I."/>
            <person name="Horton D.L."/>
            <person name="Alikhan N.F."/>
            <person name="Baker D."/>
            <person name="Gharbi K."/>
            <person name="Hall N."/>
            <person name="Watson M."/>
            <person name="Adriaenssens E.M."/>
            <person name="Foster-Nyarko E."/>
            <person name="Jarju S."/>
            <person name="Secka A."/>
            <person name="Antonio M."/>
            <person name="Oren A."/>
            <person name="Chaudhuri R.R."/>
            <person name="La Ragione R."/>
            <person name="Hildebrand F."/>
            <person name="Pallen M.J."/>
        </authorList>
    </citation>
    <scope>NUCLEOTIDE SEQUENCE</scope>
    <source>
        <strain evidence="7">CHK193-4272</strain>
    </source>
</reference>
<comment type="caution">
    <text evidence="7">The sequence shown here is derived from an EMBL/GenBank/DDBJ whole genome shotgun (WGS) entry which is preliminary data.</text>
</comment>
<feature type="binding site" evidence="6">
    <location>
        <begin position="127"/>
        <end position="128"/>
    </location>
    <ligand>
        <name>S-adenosyl-L-methionine</name>
        <dbReference type="ChEBI" id="CHEBI:59789"/>
    </ligand>
</feature>
<dbReference type="EMBL" id="DXIE01000033">
    <property type="protein sequence ID" value="HIV62342.1"/>
    <property type="molecule type" value="Genomic_DNA"/>
</dbReference>
<dbReference type="GO" id="GO:0005829">
    <property type="term" value="C:cytosol"/>
    <property type="evidence" value="ECO:0007669"/>
    <property type="project" value="TreeGrafter"/>
</dbReference>
<name>A0A9D1PI02_9FIRM</name>
<evidence type="ECO:0000256" key="1">
    <source>
        <dbReference type="ARBA" id="ARBA00022490"/>
    </source>
</evidence>
<dbReference type="InterPro" id="IPR003682">
    <property type="entry name" value="rRNA_ssu_MeTfrase_G"/>
</dbReference>
<reference evidence="7" key="2">
    <citation type="submission" date="2021-04" db="EMBL/GenBank/DDBJ databases">
        <authorList>
            <person name="Gilroy R."/>
        </authorList>
    </citation>
    <scope>NUCLEOTIDE SEQUENCE</scope>
    <source>
        <strain evidence="7">CHK193-4272</strain>
    </source>
</reference>
<feature type="binding site" evidence="6">
    <location>
        <position position="142"/>
    </location>
    <ligand>
        <name>S-adenosyl-L-methionine</name>
        <dbReference type="ChEBI" id="CHEBI:59789"/>
    </ligand>
</feature>
<dbReference type="InterPro" id="IPR029063">
    <property type="entry name" value="SAM-dependent_MTases_sf"/>
</dbReference>
<evidence type="ECO:0000256" key="4">
    <source>
        <dbReference type="ARBA" id="ARBA00022679"/>
    </source>
</evidence>
<dbReference type="AlphaFoldDB" id="A0A9D1PI02"/>
<dbReference type="PIRSF" id="PIRSF003078">
    <property type="entry name" value="GidB"/>
    <property type="match status" value="1"/>
</dbReference>